<evidence type="ECO:0000313" key="3">
    <source>
        <dbReference type="Proteomes" id="UP000181962"/>
    </source>
</evidence>
<feature type="compositionally biased region" description="Basic and acidic residues" evidence="1">
    <location>
        <begin position="131"/>
        <end position="173"/>
    </location>
</feature>
<dbReference type="EMBL" id="CP017637">
    <property type="protein sequence ID" value="APG12349.1"/>
    <property type="molecule type" value="Genomic_DNA"/>
</dbReference>
<evidence type="ECO:0000313" key="2">
    <source>
        <dbReference type="EMBL" id="APG12349.1"/>
    </source>
</evidence>
<dbReference type="OrthoDB" id="7478510at2"/>
<proteinExistence type="predicted"/>
<gene>
    <name evidence="2" type="ORF">BKD09_28845</name>
</gene>
<accession>A0A1L3FGC4</accession>
<feature type="region of interest" description="Disordered" evidence="1">
    <location>
        <begin position="203"/>
        <end position="229"/>
    </location>
</feature>
<reference evidence="2 3" key="1">
    <citation type="submission" date="2016-11" db="EMBL/GenBank/DDBJ databases">
        <title>Complete Genome Sequence of Bradyrhizobium sp. strain J5, an isolated from soybean nodule in Hokkaido.</title>
        <authorList>
            <person name="Kanehara K."/>
        </authorList>
    </citation>
    <scope>NUCLEOTIDE SEQUENCE [LARGE SCALE GENOMIC DNA]</scope>
    <source>
        <strain evidence="2 3">J5</strain>
    </source>
</reference>
<dbReference type="RefSeq" id="WP_071917486.1">
    <property type="nucleotide sequence ID" value="NZ_CP017637.1"/>
</dbReference>
<evidence type="ECO:0000256" key="1">
    <source>
        <dbReference type="SAM" id="MobiDB-lite"/>
    </source>
</evidence>
<name>A0A1L3FGC4_BRAJP</name>
<sequence length="229" mass="25312">MPKKPKSEATRKPQRKLKTYQTSLGFYDQAVAAPSMKAALEAWGASSNLFHQGAAKETDDPDIVAATMASPGVVLRRPVGSGGPFTESAALPTDLADDEAKRKPKPNSKSKPESKSKSKQRPAEGVTKQSRKIDDQDARKAAAAFEKEERRRDAERRKDEAALAKERARRDKAVATAQAALDNARREHDAKAEVIEAERAALDERAEAEQGRWDKQRKKLEEALRRART</sequence>
<dbReference type="Proteomes" id="UP000181962">
    <property type="component" value="Chromosome"/>
</dbReference>
<organism evidence="2 3">
    <name type="scientific">Bradyrhizobium japonicum</name>
    <dbReference type="NCBI Taxonomy" id="375"/>
    <lineage>
        <taxon>Bacteria</taxon>
        <taxon>Pseudomonadati</taxon>
        <taxon>Pseudomonadota</taxon>
        <taxon>Alphaproteobacteria</taxon>
        <taxon>Hyphomicrobiales</taxon>
        <taxon>Nitrobacteraceae</taxon>
        <taxon>Bradyrhizobium</taxon>
    </lineage>
</organism>
<feature type="region of interest" description="Disordered" evidence="1">
    <location>
        <begin position="74"/>
        <end position="190"/>
    </location>
</feature>
<dbReference type="AlphaFoldDB" id="A0A1L3FGC4"/>
<protein>
    <submittedName>
        <fullName evidence="2">Cell envelope biogenesis protein TolA</fullName>
    </submittedName>
</protein>